<protein>
    <recommendedName>
        <fullName evidence="3">Acyl carrier protein</fullName>
        <shortName evidence="3">ACP</shortName>
    </recommendedName>
</protein>
<dbReference type="Proteomes" id="UP000620874">
    <property type="component" value="Unassembled WGS sequence"/>
</dbReference>
<dbReference type="RefSeq" id="WP_022040318.1">
    <property type="nucleotide sequence ID" value="NZ_JACSPP010000049.1"/>
</dbReference>
<evidence type="ECO:0000313" key="6">
    <source>
        <dbReference type="Proteomes" id="UP000620874"/>
    </source>
</evidence>
<keyword evidence="6" id="KW-1185">Reference proteome</keyword>
<dbReference type="InterPro" id="IPR009081">
    <property type="entry name" value="PP-bd_ACP"/>
</dbReference>
<feature type="modified residue" description="O-(pantetheine 4'-phosphoryl)serine" evidence="3">
    <location>
        <position position="39"/>
    </location>
</feature>
<evidence type="ECO:0000256" key="1">
    <source>
        <dbReference type="ARBA" id="ARBA00022450"/>
    </source>
</evidence>
<evidence type="ECO:0000259" key="4">
    <source>
        <dbReference type="PROSITE" id="PS50075"/>
    </source>
</evidence>
<dbReference type="HAMAP" id="MF_01217">
    <property type="entry name" value="Acyl_carrier"/>
    <property type="match status" value="1"/>
</dbReference>
<comment type="caution">
    <text evidence="5">The sequence shown here is derived from an EMBL/GenBank/DDBJ whole genome shotgun (WGS) entry which is preliminary data.</text>
</comment>
<name>A0ABR8YAY5_9BACT</name>
<keyword evidence="1 3" id="KW-0596">Phosphopantetheine</keyword>
<comment type="function">
    <text evidence="3">Carrier of the growing fatty acid chain in fatty acid biosynthesis.</text>
</comment>
<proteinExistence type="inferred from homology"/>
<reference evidence="5 6" key="1">
    <citation type="submission" date="2020-08" db="EMBL/GenBank/DDBJ databases">
        <title>A Genomic Blueprint of the Chicken Gut Microbiome.</title>
        <authorList>
            <person name="Gilroy R."/>
            <person name="Ravi A."/>
            <person name="Getino M."/>
            <person name="Pursley I."/>
            <person name="Horton D.L."/>
            <person name="Alikhan N.-F."/>
            <person name="Baker D."/>
            <person name="Gharbi K."/>
            <person name="Hall N."/>
            <person name="Watson M."/>
            <person name="Adriaenssens E.M."/>
            <person name="Foster-Nyarko E."/>
            <person name="Jarju S."/>
            <person name="Secka A."/>
            <person name="Antonio M."/>
            <person name="Oren A."/>
            <person name="Chaudhuri R."/>
            <person name="La Ragione R.M."/>
            <person name="Hildebrand F."/>
            <person name="Pallen M.J."/>
        </authorList>
    </citation>
    <scope>NUCLEOTIDE SEQUENCE [LARGE SCALE GENOMIC DNA]</scope>
    <source>
        <strain evidence="5 6">Sa1CVN1</strain>
    </source>
</reference>
<dbReference type="Pfam" id="PF00550">
    <property type="entry name" value="PP-binding"/>
    <property type="match status" value="1"/>
</dbReference>
<keyword evidence="3" id="KW-0276">Fatty acid metabolism</keyword>
<keyword evidence="3" id="KW-0443">Lipid metabolism</keyword>
<dbReference type="SUPFAM" id="SSF47336">
    <property type="entry name" value="ACP-like"/>
    <property type="match status" value="1"/>
</dbReference>
<evidence type="ECO:0000313" key="5">
    <source>
        <dbReference type="EMBL" id="MBD8041368.1"/>
    </source>
</evidence>
<keyword evidence="3" id="KW-0963">Cytoplasm</keyword>
<gene>
    <name evidence="3" type="primary">acpP</name>
    <name evidence="5" type="ORF">H9625_13155</name>
</gene>
<dbReference type="InterPro" id="IPR036736">
    <property type="entry name" value="ACP-like_sf"/>
</dbReference>
<dbReference type="PROSITE" id="PS50075">
    <property type="entry name" value="CARRIER"/>
    <property type="match status" value="1"/>
</dbReference>
<evidence type="ECO:0000256" key="3">
    <source>
        <dbReference type="HAMAP-Rule" id="MF_01217"/>
    </source>
</evidence>
<keyword evidence="3" id="KW-0275">Fatty acid biosynthesis</keyword>
<comment type="subcellular location">
    <subcellularLocation>
        <location evidence="3">Cytoplasm</location>
    </subcellularLocation>
</comment>
<dbReference type="PANTHER" id="PTHR20863">
    <property type="entry name" value="ACYL CARRIER PROTEIN"/>
    <property type="match status" value="1"/>
</dbReference>
<comment type="pathway">
    <text evidence="3">Lipid metabolism; fatty acid biosynthesis.</text>
</comment>
<accession>A0ABR8YAY5</accession>
<keyword evidence="3" id="KW-0444">Lipid biosynthesis</keyword>
<dbReference type="PANTHER" id="PTHR20863:SF76">
    <property type="entry name" value="CARRIER DOMAIN-CONTAINING PROTEIN"/>
    <property type="match status" value="1"/>
</dbReference>
<evidence type="ECO:0000256" key="2">
    <source>
        <dbReference type="ARBA" id="ARBA00022553"/>
    </source>
</evidence>
<dbReference type="InterPro" id="IPR003231">
    <property type="entry name" value="ACP"/>
</dbReference>
<keyword evidence="2 3" id="KW-0597">Phosphoprotein</keyword>
<comment type="PTM">
    <text evidence="3">4'-phosphopantetheine is transferred from CoA to a specific serine of apo-ACP by AcpS. This modification is essential for activity because fatty acids are bound in thioester linkage to the sulfhydryl of the prosthetic group.</text>
</comment>
<dbReference type="EMBL" id="JACSPP010000049">
    <property type="protein sequence ID" value="MBD8041368.1"/>
    <property type="molecule type" value="Genomic_DNA"/>
</dbReference>
<comment type="similarity">
    <text evidence="3">Belongs to the acyl carrier protein (ACP) family.</text>
</comment>
<dbReference type="Gene3D" id="1.10.1200.10">
    <property type="entry name" value="ACP-like"/>
    <property type="match status" value="1"/>
</dbReference>
<sequence length="82" mass="9498">MSRKEIEQKVKALMVDELEIEEDKIFPEASLKDDMGIDSLDYVDIVVIIDRVFGFKIKPEDMTGVKTYGQFCDYIESKLNCQ</sequence>
<organism evidence="5 6">
    <name type="scientific">Phocaeicola intestinalis</name>
    <dbReference type="NCBI Taxonomy" id="2762212"/>
    <lineage>
        <taxon>Bacteria</taxon>
        <taxon>Pseudomonadati</taxon>
        <taxon>Bacteroidota</taxon>
        <taxon>Bacteroidia</taxon>
        <taxon>Bacteroidales</taxon>
        <taxon>Bacteroidaceae</taxon>
        <taxon>Phocaeicola</taxon>
    </lineage>
</organism>
<feature type="domain" description="Carrier" evidence="4">
    <location>
        <begin position="4"/>
        <end position="79"/>
    </location>
</feature>